<feature type="transmembrane region" description="Helical" evidence="8">
    <location>
        <begin position="66"/>
        <end position="84"/>
    </location>
</feature>
<feature type="transmembrane region" description="Helical" evidence="8">
    <location>
        <begin position="42"/>
        <end position="60"/>
    </location>
</feature>
<keyword evidence="2" id="KW-0813">Transport</keyword>
<gene>
    <name evidence="10" type="ORF">C1I89_01945</name>
</gene>
<dbReference type="GO" id="GO:1902600">
    <property type="term" value="P:proton transmembrane transport"/>
    <property type="evidence" value="ECO:0007669"/>
    <property type="project" value="InterPro"/>
</dbReference>
<protein>
    <recommendedName>
        <fullName evidence="9">Cation/H+ exchanger transmembrane domain-containing protein</fullName>
    </recommendedName>
</protein>
<sequence length="419" mass="44708">MSWTQIAVDFFVHLAPFTRFVLWLLFFLLLPLICERCRIPGVLGFLVVGFLLGPAGFNLLQPEMPIAELASELGVALLLFFIGYEIDFALLKRARVQVLVFGVLTFGGAFALGFGVARACGYGANASLLIGSLIASHTLLAYPVVKQFGLTQRVSVTVASGATVITDVAAMLVLAVCLVTHENGFSVAAIELQLLQIAVFIPLVVVGGPWILRHVLQRMRRDESRIIVFFLAVACATQMAKLFGLDGIVGAFLAGIAVRQAVPQSRNAGVMKLISDTFLIPAFFMTTGMMLHPVDALMTFVNQPVLAFGLLFALVIGKAVAAAALGLLFRYPAAEAGLVWSLTLPQVAATLAAATVAYRTLNAQGEPLIDTPVLNVVLMLVVLTSLVAPLLTQRYARRLADKEPPPAAMPAPPVETAGP</sequence>
<comment type="subcellular location">
    <subcellularLocation>
        <location evidence="1">Membrane</location>
        <topology evidence="1">Multi-pass membrane protein</topology>
    </subcellularLocation>
</comment>
<evidence type="ECO:0000256" key="6">
    <source>
        <dbReference type="ARBA" id="ARBA00023065"/>
    </source>
</evidence>
<feature type="transmembrane region" description="Helical" evidence="8">
    <location>
        <begin position="193"/>
        <end position="212"/>
    </location>
</feature>
<feature type="transmembrane region" description="Helical" evidence="8">
    <location>
        <begin position="274"/>
        <end position="294"/>
    </location>
</feature>
<keyword evidence="11" id="KW-1185">Reference proteome</keyword>
<evidence type="ECO:0000256" key="7">
    <source>
        <dbReference type="ARBA" id="ARBA00023136"/>
    </source>
</evidence>
<evidence type="ECO:0000256" key="1">
    <source>
        <dbReference type="ARBA" id="ARBA00004141"/>
    </source>
</evidence>
<evidence type="ECO:0000313" key="11">
    <source>
        <dbReference type="Proteomes" id="UP000235994"/>
    </source>
</evidence>
<feature type="transmembrane region" description="Helical" evidence="8">
    <location>
        <begin position="336"/>
        <end position="361"/>
    </location>
</feature>
<dbReference type="PANTHER" id="PTHR43562">
    <property type="entry name" value="NAPA-TYPE SODIUM/HYDROGEN ANTIPORTER"/>
    <property type="match status" value="1"/>
</dbReference>
<evidence type="ECO:0000313" key="10">
    <source>
        <dbReference type="EMBL" id="PND35180.1"/>
    </source>
</evidence>
<dbReference type="PANTHER" id="PTHR43562:SF4">
    <property type="entry name" value="NA(+)_H(+) ANTIPORTER NHAS5"/>
    <property type="match status" value="1"/>
</dbReference>
<organism evidence="10 11">
    <name type="scientific">Achromobacter pulmonis</name>
    <dbReference type="NCBI Taxonomy" id="1389932"/>
    <lineage>
        <taxon>Bacteria</taxon>
        <taxon>Pseudomonadati</taxon>
        <taxon>Pseudomonadota</taxon>
        <taxon>Betaproteobacteria</taxon>
        <taxon>Burkholderiales</taxon>
        <taxon>Alcaligenaceae</taxon>
        <taxon>Achromobacter</taxon>
    </lineage>
</organism>
<feature type="transmembrane region" description="Helical" evidence="8">
    <location>
        <begin position="306"/>
        <end position="329"/>
    </location>
</feature>
<feature type="transmembrane region" description="Helical" evidence="8">
    <location>
        <begin position="96"/>
        <end position="116"/>
    </location>
</feature>
<dbReference type="Pfam" id="PF00999">
    <property type="entry name" value="Na_H_Exchanger"/>
    <property type="match status" value="1"/>
</dbReference>
<evidence type="ECO:0000256" key="5">
    <source>
        <dbReference type="ARBA" id="ARBA00022989"/>
    </source>
</evidence>
<evidence type="ECO:0000259" key="9">
    <source>
        <dbReference type="Pfam" id="PF00999"/>
    </source>
</evidence>
<dbReference type="RefSeq" id="WP_102771125.1">
    <property type="nucleotide sequence ID" value="NZ_POQS01000001.1"/>
</dbReference>
<keyword evidence="6" id="KW-0406">Ion transport</keyword>
<keyword evidence="5 8" id="KW-1133">Transmembrane helix</keyword>
<keyword evidence="4 8" id="KW-0812">Transmembrane</keyword>
<name>A0A2N8KP25_9BURK</name>
<feature type="transmembrane region" description="Helical" evidence="8">
    <location>
        <begin position="373"/>
        <end position="392"/>
    </location>
</feature>
<evidence type="ECO:0000256" key="4">
    <source>
        <dbReference type="ARBA" id="ARBA00022692"/>
    </source>
</evidence>
<evidence type="ECO:0000256" key="2">
    <source>
        <dbReference type="ARBA" id="ARBA00022448"/>
    </source>
</evidence>
<feature type="transmembrane region" description="Helical" evidence="8">
    <location>
        <begin position="154"/>
        <end position="181"/>
    </location>
</feature>
<feature type="transmembrane region" description="Helical" evidence="8">
    <location>
        <begin position="122"/>
        <end position="142"/>
    </location>
</feature>
<reference evidence="10 11" key="1">
    <citation type="submission" date="2018-01" db="EMBL/GenBank/DDBJ databases">
        <title>The draft genome of an aniline degradation strain ANB-1.</title>
        <authorList>
            <person name="Zhang L."/>
            <person name="Jiang J."/>
        </authorList>
    </citation>
    <scope>NUCLEOTIDE SEQUENCE [LARGE SCALE GENOMIC DNA]</scope>
    <source>
        <strain evidence="10 11">ANB-1</strain>
    </source>
</reference>
<accession>A0A2N8KP25</accession>
<dbReference type="InterPro" id="IPR006153">
    <property type="entry name" value="Cation/H_exchanger_TM"/>
</dbReference>
<dbReference type="Proteomes" id="UP000235994">
    <property type="component" value="Unassembled WGS sequence"/>
</dbReference>
<keyword evidence="7 8" id="KW-0472">Membrane</keyword>
<dbReference type="GO" id="GO:0016020">
    <property type="term" value="C:membrane"/>
    <property type="evidence" value="ECO:0007669"/>
    <property type="project" value="UniProtKB-SubCell"/>
</dbReference>
<evidence type="ECO:0000256" key="3">
    <source>
        <dbReference type="ARBA" id="ARBA00022449"/>
    </source>
</evidence>
<dbReference type="InterPro" id="IPR038770">
    <property type="entry name" value="Na+/solute_symporter_sf"/>
</dbReference>
<feature type="transmembrane region" description="Helical" evidence="8">
    <location>
        <begin position="6"/>
        <end position="30"/>
    </location>
</feature>
<feature type="domain" description="Cation/H+ exchanger transmembrane" evidence="9">
    <location>
        <begin position="25"/>
        <end position="395"/>
    </location>
</feature>
<dbReference type="AlphaFoldDB" id="A0A2N8KP25"/>
<keyword evidence="3" id="KW-0050">Antiport</keyword>
<dbReference type="Gene3D" id="1.20.1530.20">
    <property type="match status" value="1"/>
</dbReference>
<dbReference type="GO" id="GO:0015297">
    <property type="term" value="F:antiporter activity"/>
    <property type="evidence" value="ECO:0007669"/>
    <property type="project" value="UniProtKB-KW"/>
</dbReference>
<evidence type="ECO:0000256" key="8">
    <source>
        <dbReference type="SAM" id="Phobius"/>
    </source>
</evidence>
<proteinExistence type="predicted"/>
<dbReference type="EMBL" id="POQS01000001">
    <property type="protein sequence ID" value="PND35180.1"/>
    <property type="molecule type" value="Genomic_DNA"/>
</dbReference>
<comment type="caution">
    <text evidence="10">The sequence shown here is derived from an EMBL/GenBank/DDBJ whole genome shotgun (WGS) entry which is preliminary data.</text>
</comment>